<feature type="non-terminal residue" evidence="1">
    <location>
        <position position="1"/>
    </location>
</feature>
<comment type="caution">
    <text evidence="1">The sequence shown here is derived from an EMBL/GenBank/DDBJ whole genome shotgun (WGS) entry which is preliminary data.</text>
</comment>
<protein>
    <submittedName>
        <fullName evidence="1">Uncharacterized protein</fullName>
    </submittedName>
</protein>
<evidence type="ECO:0000313" key="2">
    <source>
        <dbReference type="Proteomes" id="UP001159427"/>
    </source>
</evidence>
<dbReference type="Proteomes" id="UP001159427">
    <property type="component" value="Unassembled WGS sequence"/>
</dbReference>
<accession>A0ABN8Q2U3</accession>
<name>A0ABN8Q2U3_9CNID</name>
<evidence type="ECO:0000313" key="1">
    <source>
        <dbReference type="EMBL" id="CAH3154497.1"/>
    </source>
</evidence>
<reference evidence="1 2" key="1">
    <citation type="submission" date="2022-05" db="EMBL/GenBank/DDBJ databases">
        <authorList>
            <consortium name="Genoscope - CEA"/>
            <person name="William W."/>
        </authorList>
    </citation>
    <scope>NUCLEOTIDE SEQUENCE [LARGE SCALE GENOMIC DNA]</scope>
</reference>
<proteinExistence type="predicted"/>
<feature type="non-terminal residue" evidence="1">
    <location>
        <position position="146"/>
    </location>
</feature>
<gene>
    <name evidence="1" type="ORF">PEVE_00001412</name>
</gene>
<keyword evidence="2" id="KW-1185">Reference proteome</keyword>
<organism evidence="1 2">
    <name type="scientific">Porites evermanni</name>
    <dbReference type="NCBI Taxonomy" id="104178"/>
    <lineage>
        <taxon>Eukaryota</taxon>
        <taxon>Metazoa</taxon>
        <taxon>Cnidaria</taxon>
        <taxon>Anthozoa</taxon>
        <taxon>Hexacorallia</taxon>
        <taxon>Scleractinia</taxon>
        <taxon>Fungiina</taxon>
        <taxon>Poritidae</taxon>
        <taxon>Porites</taxon>
    </lineage>
</organism>
<dbReference type="EMBL" id="CALNXI010001078">
    <property type="protein sequence ID" value="CAH3154497.1"/>
    <property type="molecule type" value="Genomic_DNA"/>
</dbReference>
<sequence length="146" mass="16645">FLFVGSRQQLSKEQLKSVTVEDSEISVRNLRAYLMGIHVSKVCSKALRYLYSIRQIRKYISEDATKVLVHAFVTSRLDYCNYLLFGFQNTNVILCRGFLAAAAACIVCLVPKFSRHTPAFIIYIGYQYPSASSATRPLSSRWCWPC</sequence>